<evidence type="ECO:0000256" key="1">
    <source>
        <dbReference type="ARBA" id="ARBA00009467"/>
    </source>
</evidence>
<comment type="caution">
    <text evidence="3">The sequence shown here is derived from an EMBL/GenBank/DDBJ whole genome shotgun (WGS) entry which is preliminary data.</text>
</comment>
<feature type="region of interest" description="Disordered" evidence="2">
    <location>
        <begin position="284"/>
        <end position="318"/>
    </location>
</feature>
<sequence length="318" mass="34510">MLERGRLTKKKKKKKSDQCGTKQTCVLAPAEHRRLQGSAWVKTGRRTSHPVEGDCPGSGACESFPVSYKNVIKMKERLHLQSSLVELPHLRSATDTMIVKAVEHMFGTEGGSKDEWRGVVLARAPVMNTWFYITFEKDPSCTFDSPPAEREPGGVVDSLVGEQVEYAKEGGSERTGTVIHQTSVFSEANVATKLTGVKSIRTVVPSTKKVPLTSGSLTISYQLQAGNSSAEASSVFPNPTQWGRDVDLISGDSGNQQKCSLRLPLPPGKIVGEGLASFHLRHPDAALSPSSRNTEHGPMGTGSETEDRRTLRVNAQNI</sequence>
<protein>
    <submittedName>
        <fullName evidence="3">Uncharacterized protein</fullName>
    </submittedName>
</protein>
<dbReference type="Proteomes" id="UP001488838">
    <property type="component" value="Unassembled WGS sequence"/>
</dbReference>
<evidence type="ECO:0000313" key="3">
    <source>
        <dbReference type="EMBL" id="KAK7802642.1"/>
    </source>
</evidence>
<dbReference type="Pfam" id="PF02513">
    <property type="entry name" value="Spin-Ssty"/>
    <property type="match status" value="1"/>
</dbReference>
<organism evidence="3 4">
    <name type="scientific">Myodes glareolus</name>
    <name type="common">Bank vole</name>
    <name type="synonym">Clethrionomys glareolus</name>
    <dbReference type="NCBI Taxonomy" id="447135"/>
    <lineage>
        <taxon>Eukaryota</taxon>
        <taxon>Metazoa</taxon>
        <taxon>Chordata</taxon>
        <taxon>Craniata</taxon>
        <taxon>Vertebrata</taxon>
        <taxon>Euteleostomi</taxon>
        <taxon>Mammalia</taxon>
        <taxon>Eutheria</taxon>
        <taxon>Euarchontoglires</taxon>
        <taxon>Glires</taxon>
        <taxon>Rodentia</taxon>
        <taxon>Myomorpha</taxon>
        <taxon>Muroidea</taxon>
        <taxon>Cricetidae</taxon>
        <taxon>Arvicolinae</taxon>
        <taxon>Myodes</taxon>
    </lineage>
</organism>
<evidence type="ECO:0000313" key="4">
    <source>
        <dbReference type="Proteomes" id="UP001488838"/>
    </source>
</evidence>
<feature type="region of interest" description="Disordered" evidence="2">
    <location>
        <begin position="1"/>
        <end position="20"/>
    </location>
</feature>
<keyword evidence="4" id="KW-1185">Reference proteome</keyword>
<comment type="similarity">
    <text evidence="1">Belongs to the SPIN/STSY family.</text>
</comment>
<dbReference type="Gene3D" id="2.80.10.70">
    <property type="entry name" value="Spindlin/Ssty"/>
    <property type="match status" value="2"/>
</dbReference>
<dbReference type="AlphaFoldDB" id="A0AAW0HKJ2"/>
<name>A0AAW0HKJ2_MYOGA</name>
<dbReference type="EMBL" id="JBBHLL010000452">
    <property type="protein sequence ID" value="KAK7802642.1"/>
    <property type="molecule type" value="Genomic_DNA"/>
</dbReference>
<proteinExistence type="inferred from homology"/>
<dbReference type="InterPro" id="IPR042567">
    <property type="entry name" value="SPIN/Ssty_sf"/>
</dbReference>
<gene>
    <name evidence="3" type="ORF">U0070_023588</name>
</gene>
<dbReference type="InterPro" id="IPR003671">
    <property type="entry name" value="SPIN/Ssty"/>
</dbReference>
<dbReference type="PANTHER" id="PTHR10405">
    <property type="entry name" value="SPINDLIN"/>
    <property type="match status" value="1"/>
</dbReference>
<evidence type="ECO:0000256" key="2">
    <source>
        <dbReference type="SAM" id="MobiDB-lite"/>
    </source>
</evidence>
<dbReference type="GO" id="GO:0007276">
    <property type="term" value="P:gamete generation"/>
    <property type="evidence" value="ECO:0007669"/>
    <property type="project" value="InterPro"/>
</dbReference>
<reference evidence="3 4" key="1">
    <citation type="journal article" date="2023" name="bioRxiv">
        <title>Conserved and derived expression patterns and positive selection on dental genes reveal complex evolutionary context of ever-growing rodent molars.</title>
        <authorList>
            <person name="Calamari Z.T."/>
            <person name="Song A."/>
            <person name="Cohen E."/>
            <person name="Akter M."/>
            <person name="Roy R.D."/>
            <person name="Hallikas O."/>
            <person name="Christensen M.M."/>
            <person name="Li P."/>
            <person name="Marangoni P."/>
            <person name="Jernvall J."/>
            <person name="Klein O.D."/>
        </authorList>
    </citation>
    <scope>NUCLEOTIDE SEQUENCE [LARGE SCALE GENOMIC DNA]</scope>
    <source>
        <strain evidence="3">V071</strain>
    </source>
</reference>
<accession>A0AAW0HKJ2</accession>